<name>A0A1X7VFF1_AMPQE</name>
<dbReference type="AlphaFoldDB" id="A0A1X7VFF1"/>
<organism evidence="2">
    <name type="scientific">Amphimedon queenslandica</name>
    <name type="common">Sponge</name>
    <dbReference type="NCBI Taxonomy" id="400682"/>
    <lineage>
        <taxon>Eukaryota</taxon>
        <taxon>Metazoa</taxon>
        <taxon>Porifera</taxon>
        <taxon>Demospongiae</taxon>
        <taxon>Heteroscleromorpha</taxon>
        <taxon>Haplosclerida</taxon>
        <taxon>Niphatidae</taxon>
        <taxon>Amphimedon</taxon>
    </lineage>
</organism>
<dbReference type="EnsemblMetazoa" id="Aqu2.1.38708_001">
    <property type="protein sequence ID" value="Aqu2.1.38708_001"/>
    <property type="gene ID" value="Aqu2.1.38708"/>
</dbReference>
<keyword evidence="1" id="KW-0732">Signal</keyword>
<evidence type="ECO:0000256" key="1">
    <source>
        <dbReference type="SAM" id="SignalP"/>
    </source>
</evidence>
<proteinExistence type="predicted"/>
<evidence type="ECO:0008006" key="3">
    <source>
        <dbReference type="Google" id="ProtNLM"/>
    </source>
</evidence>
<protein>
    <recommendedName>
        <fullName evidence="3">Apextrin C-terminal domain-containing protein</fullName>
    </recommendedName>
</protein>
<feature type="chain" id="PRO_5011987713" description="Apextrin C-terminal domain-containing protein" evidence="1">
    <location>
        <begin position="21"/>
        <end position="350"/>
    </location>
</feature>
<reference evidence="2" key="1">
    <citation type="submission" date="2017-05" db="UniProtKB">
        <authorList>
            <consortium name="EnsemblMetazoa"/>
        </authorList>
    </citation>
    <scope>IDENTIFICATION</scope>
</reference>
<accession>A0A1X7VFF1</accession>
<dbReference type="InParanoid" id="A0A1X7VFF1"/>
<evidence type="ECO:0000313" key="2">
    <source>
        <dbReference type="EnsemblMetazoa" id="Aqu2.1.38708_001"/>
    </source>
</evidence>
<feature type="signal peptide" evidence="1">
    <location>
        <begin position="1"/>
        <end position="20"/>
    </location>
</feature>
<sequence>MKYQVLVLLVAILLPNIGMGELTYTSDEDTYYNPEREGLNTGESMPTNEEQEIEYNAEDNEIPATEEPKAEELYYNEPAQSMDSVQLASESFQCTCTGKGGKTLGKSCQDIKKNFPNSKSGIYTLLVNGRLVRKYCVMETLCGSDAGWTRLVHFDAQIEKTCPNELKLVVTKQRIHCARKPSVRRSCASVPVPSDGIKYNKICGRVSGYQFYSTDGYRDGIAVTRGPLQALVWSFISGFSENHNHCPCSLNGHEPPSDIGEYNFCESGFRNWGYPNNHYKKYAIEDPLWDGKGCHGRETKCCNKEGQRKYMPFFLRETDVTSENLAVRICCDESTDNENVSIGSYEIYVQ</sequence>